<accession>A0A314KSH6</accession>
<dbReference type="Proteomes" id="UP000187609">
    <property type="component" value="Unassembled WGS sequence"/>
</dbReference>
<dbReference type="CDD" id="cd09272">
    <property type="entry name" value="RNase_HI_RT_Ty1"/>
    <property type="match status" value="1"/>
</dbReference>
<keyword evidence="2" id="KW-1185">Reference proteome</keyword>
<dbReference type="STRING" id="49451.A0A314KSH6"/>
<dbReference type="AlphaFoldDB" id="A0A314KSH6"/>
<name>A0A314KSH6_NICAT</name>
<organism evidence="1 2">
    <name type="scientific">Nicotiana attenuata</name>
    <name type="common">Coyote tobacco</name>
    <dbReference type="NCBI Taxonomy" id="49451"/>
    <lineage>
        <taxon>Eukaryota</taxon>
        <taxon>Viridiplantae</taxon>
        <taxon>Streptophyta</taxon>
        <taxon>Embryophyta</taxon>
        <taxon>Tracheophyta</taxon>
        <taxon>Spermatophyta</taxon>
        <taxon>Magnoliopsida</taxon>
        <taxon>eudicotyledons</taxon>
        <taxon>Gunneridae</taxon>
        <taxon>Pentapetalae</taxon>
        <taxon>asterids</taxon>
        <taxon>lamiids</taxon>
        <taxon>Solanales</taxon>
        <taxon>Solanaceae</taxon>
        <taxon>Nicotianoideae</taxon>
        <taxon>Nicotianeae</taxon>
        <taxon>Nicotiana</taxon>
    </lineage>
</organism>
<dbReference type="EMBL" id="MJEQ01001089">
    <property type="protein sequence ID" value="OIT32280.1"/>
    <property type="molecule type" value="Genomic_DNA"/>
</dbReference>
<reference evidence="1" key="1">
    <citation type="submission" date="2016-11" db="EMBL/GenBank/DDBJ databases">
        <title>The genome of Nicotiana attenuata.</title>
        <authorList>
            <person name="Xu S."/>
            <person name="Brockmoeller T."/>
            <person name="Gaquerel E."/>
            <person name="Navarro A."/>
            <person name="Kuhl H."/>
            <person name="Gase K."/>
            <person name="Ling Z."/>
            <person name="Zhou W."/>
            <person name="Kreitzer C."/>
            <person name="Stanke M."/>
            <person name="Tang H."/>
            <person name="Lyons E."/>
            <person name="Pandey P."/>
            <person name="Pandey S.P."/>
            <person name="Timmermann B."/>
            <person name="Baldwin I.T."/>
        </authorList>
    </citation>
    <scope>NUCLEOTIDE SEQUENCE [LARGE SCALE GENOMIC DNA]</scope>
    <source>
        <strain evidence="1">UT</strain>
    </source>
</reference>
<dbReference type="PANTHER" id="PTHR11439">
    <property type="entry name" value="GAG-POL-RELATED RETROTRANSPOSON"/>
    <property type="match status" value="1"/>
</dbReference>
<dbReference type="Gramene" id="OIT32280">
    <property type="protein sequence ID" value="OIT32280"/>
    <property type="gene ID" value="A4A49_59354"/>
</dbReference>
<gene>
    <name evidence="1" type="primary">POLX_58</name>
    <name evidence="1" type="ORF">A4A49_59354</name>
</gene>
<protein>
    <submittedName>
        <fullName evidence="1">Retrovirus-related pol polyprotein from transposon tnt 1-94</fullName>
    </submittedName>
</protein>
<sequence length="109" mass="12448">MEAEFVACASAVQEVVWLKRFFEHLDITKNSQGPMTLYCNSQAAIAYTKDPKYHSKTKHIDIKYSFVRDMLASGEINLQYIPTRSMIADPFTKAISRDLFDKHVMALGL</sequence>
<evidence type="ECO:0000313" key="2">
    <source>
        <dbReference type="Proteomes" id="UP000187609"/>
    </source>
</evidence>
<evidence type="ECO:0000313" key="1">
    <source>
        <dbReference type="EMBL" id="OIT32280.1"/>
    </source>
</evidence>
<proteinExistence type="predicted"/>
<comment type="caution">
    <text evidence="1">The sequence shown here is derived from an EMBL/GenBank/DDBJ whole genome shotgun (WGS) entry which is preliminary data.</text>
</comment>
<dbReference type="PANTHER" id="PTHR11439:SF467">
    <property type="entry name" value="INTEGRASE CATALYTIC DOMAIN-CONTAINING PROTEIN"/>
    <property type="match status" value="1"/>
</dbReference>